<proteinExistence type="predicted"/>
<feature type="domain" description="U3 small nucleolar RNA-associated protein 20 N-terminal" evidence="2">
    <location>
        <begin position="300"/>
        <end position="925"/>
    </location>
</feature>
<dbReference type="InterPro" id="IPR057525">
    <property type="entry name" value="UTP20_C"/>
</dbReference>
<feature type="region of interest" description="Disordered" evidence="1">
    <location>
        <begin position="315"/>
        <end position="336"/>
    </location>
</feature>
<dbReference type="eggNOG" id="KOG1823">
    <property type="taxonomic scope" value="Eukaryota"/>
</dbReference>
<dbReference type="STRING" id="578458.D8PW44"/>
<feature type="compositionally biased region" description="Acidic residues" evidence="1">
    <location>
        <begin position="1100"/>
        <end position="1118"/>
    </location>
</feature>
<feature type="region of interest" description="Disordered" evidence="1">
    <location>
        <begin position="683"/>
        <end position="704"/>
    </location>
</feature>
<evidence type="ECO:0000259" key="2">
    <source>
        <dbReference type="Pfam" id="PF07539"/>
    </source>
</evidence>
<dbReference type="GeneID" id="9595654"/>
<dbReference type="OrthoDB" id="360653at2759"/>
<feature type="domain" description="U3 small nucleolar RNA-associated protein 20 C-terminal" evidence="4">
    <location>
        <begin position="1807"/>
        <end position="2071"/>
    </location>
</feature>
<dbReference type="PANTHER" id="PTHR17695:SF11">
    <property type="entry name" value="SMALL SUBUNIT PROCESSOME COMPONENT 20 HOMOLOG"/>
    <property type="match status" value="1"/>
</dbReference>
<dbReference type="InterPro" id="IPR011989">
    <property type="entry name" value="ARM-like"/>
</dbReference>
<dbReference type="PANTHER" id="PTHR17695">
    <property type="entry name" value="SMALL SUBUNIT PROCESSOME COMPONENT 20 HOMOLOG"/>
    <property type="match status" value="1"/>
</dbReference>
<dbReference type="Pfam" id="PF07539">
    <property type="entry name" value="UTP20_N"/>
    <property type="match status" value="1"/>
</dbReference>
<dbReference type="SUPFAM" id="SSF48371">
    <property type="entry name" value="ARM repeat"/>
    <property type="match status" value="1"/>
</dbReference>
<feature type="compositionally biased region" description="Basic residues" evidence="1">
    <location>
        <begin position="2065"/>
        <end position="2075"/>
    </location>
</feature>
<name>D8PW44_SCHCM</name>
<evidence type="ECO:0000313" key="5">
    <source>
        <dbReference type="EMBL" id="EFJ00971.1"/>
    </source>
</evidence>
<evidence type="ECO:0000256" key="1">
    <source>
        <dbReference type="SAM" id="MobiDB-lite"/>
    </source>
</evidence>
<dbReference type="Pfam" id="PF20416">
    <property type="entry name" value="UTP20"/>
    <property type="match status" value="1"/>
</dbReference>
<feature type="compositionally biased region" description="Acidic residues" evidence="1">
    <location>
        <begin position="471"/>
        <end position="495"/>
    </location>
</feature>
<feature type="region of interest" description="Disordered" evidence="1">
    <location>
        <begin position="135"/>
        <end position="156"/>
    </location>
</feature>
<dbReference type="HOGENOM" id="CLU_000327_1_1_1"/>
<reference evidence="5 6" key="1">
    <citation type="journal article" date="2010" name="Nat. Biotechnol.">
        <title>Genome sequence of the model mushroom Schizophyllum commune.</title>
        <authorList>
            <person name="Ohm R.A."/>
            <person name="de Jong J.F."/>
            <person name="Lugones L.G."/>
            <person name="Aerts A."/>
            <person name="Kothe E."/>
            <person name="Stajich J.E."/>
            <person name="de Vries R.P."/>
            <person name="Record E."/>
            <person name="Levasseur A."/>
            <person name="Baker S.E."/>
            <person name="Bartholomew K.A."/>
            <person name="Coutinho P.M."/>
            <person name="Erdmann S."/>
            <person name="Fowler T.J."/>
            <person name="Gathman A.C."/>
            <person name="Lombard V."/>
            <person name="Henrissat B."/>
            <person name="Knabe N."/>
            <person name="Kuees U."/>
            <person name="Lilly W.W."/>
            <person name="Lindquist E."/>
            <person name="Lucas S."/>
            <person name="Magnuson J.K."/>
            <person name="Piumi F."/>
            <person name="Raudaskoski M."/>
            <person name="Salamov A."/>
            <person name="Schmutz J."/>
            <person name="Schwarze F.W.M.R."/>
            <person name="vanKuyk P.A."/>
            <person name="Horton J.S."/>
            <person name="Grigoriev I.V."/>
            <person name="Woesten H.A.B."/>
        </authorList>
    </citation>
    <scope>NUCLEOTIDE SEQUENCE [LARGE SCALE GENOMIC DNA]</scope>
    <source>
        <strain evidence="6">H4-8 / FGSC 9210</strain>
    </source>
</reference>
<dbReference type="GO" id="GO:0030686">
    <property type="term" value="C:90S preribosome"/>
    <property type="evidence" value="ECO:0007669"/>
    <property type="project" value="TreeGrafter"/>
</dbReference>
<dbReference type="InterPro" id="IPR016024">
    <property type="entry name" value="ARM-type_fold"/>
</dbReference>
<dbReference type="GO" id="GO:0032040">
    <property type="term" value="C:small-subunit processome"/>
    <property type="evidence" value="ECO:0007669"/>
    <property type="project" value="TreeGrafter"/>
</dbReference>
<evidence type="ECO:0000259" key="4">
    <source>
        <dbReference type="Pfam" id="PF23099"/>
    </source>
</evidence>
<protein>
    <submittedName>
        <fullName evidence="5">Uncharacterized protein</fullName>
    </submittedName>
</protein>
<organism evidence="6">
    <name type="scientific">Schizophyllum commune (strain H4-8 / FGSC 9210)</name>
    <name type="common">Split gill fungus</name>
    <dbReference type="NCBI Taxonomy" id="578458"/>
    <lineage>
        <taxon>Eukaryota</taxon>
        <taxon>Fungi</taxon>
        <taxon>Dikarya</taxon>
        <taxon>Basidiomycota</taxon>
        <taxon>Agaricomycotina</taxon>
        <taxon>Agaricomycetes</taxon>
        <taxon>Agaricomycetidae</taxon>
        <taxon>Agaricales</taxon>
        <taxon>Schizophyllaceae</taxon>
        <taxon>Schizophyllum</taxon>
    </lineage>
</organism>
<feature type="compositionally biased region" description="Acidic residues" evidence="1">
    <location>
        <begin position="1894"/>
        <end position="1909"/>
    </location>
</feature>
<dbReference type="InParanoid" id="D8PW44"/>
<dbReference type="Pfam" id="PF23099">
    <property type="entry name" value="UTP20_C"/>
    <property type="match status" value="1"/>
</dbReference>
<feature type="region of interest" description="Disordered" evidence="1">
    <location>
        <begin position="1100"/>
        <end position="1122"/>
    </location>
</feature>
<dbReference type="VEuPathDB" id="FungiDB:SCHCODRAFT_014208"/>
<dbReference type="FunCoup" id="D8PW44">
    <property type="interactions" value="545"/>
</dbReference>
<dbReference type="KEGG" id="scm:SCHCO_014208"/>
<dbReference type="InterPro" id="IPR011430">
    <property type="entry name" value="UTP20_N"/>
</dbReference>
<feature type="region of interest" description="Disordered" evidence="1">
    <location>
        <begin position="471"/>
        <end position="517"/>
    </location>
</feature>
<evidence type="ECO:0000259" key="3">
    <source>
        <dbReference type="Pfam" id="PF20416"/>
    </source>
</evidence>
<dbReference type="OMA" id="CYKSCVQ"/>
<dbReference type="InterPro" id="IPR046523">
    <property type="entry name" value="UTP20_dom"/>
</dbReference>
<feature type="region of interest" description="Disordered" evidence="1">
    <location>
        <begin position="1890"/>
        <end position="1913"/>
    </location>
</feature>
<evidence type="ECO:0000313" key="6">
    <source>
        <dbReference type="Proteomes" id="UP000007431"/>
    </source>
</evidence>
<dbReference type="InterPro" id="IPR052575">
    <property type="entry name" value="SSU_processome_comp_20"/>
</dbReference>
<dbReference type="Gene3D" id="1.25.10.10">
    <property type="entry name" value="Leucine-rich Repeat Variant"/>
    <property type="match status" value="2"/>
</dbReference>
<gene>
    <name evidence="5" type="ORF">SCHCODRAFT_14208</name>
</gene>
<sequence length="2075" mass="225895">MKRSGPQPGLRLRGLSVRLPSLFTSGLPADIHHFLGQFAVPLRPLWKPAGNALVTLASRAEVVAGDSVWQAIEAHVSADEVDNTQVSDEAQASSFPMMEADVPEEHPSALDAENDSEEERTWRDPAAHWLRVAARRAAAHDEQGPPTTEDDDVRRFDPRAHEEQLLGVLARLPSTISPRGRAIVKAFLSRVGPSATPPPRPVLLAWLRLIAACPAPRSLPTADVVYAALADALARPDTALQVAALDALAAFWGVRGIDEGAEDDRSGKKGGNKKGKGEQKTGAASGKNRGNDECTAWVASLRALLDDTRARDELASLSSGADEDEDDPSSGLEVDTSVVARLPPKDTPGRVAFTPLLVRVLFGRLRAKGRRPAALLGALPARGRGLLVGLMVKEVERGWSEGSYRAPTEPIDSDRAAQDKRAAGFLTLLGDVLTQLGARLVPHWPALLDVVVKLGGDAERRLLSTKAEDGEVDAVEEEVEAKEGEEAEATLEEVVQDSAPKSKSTSSRSTKHDGKTARAAARNVRALSLRRLAQFFQVAAAFGDDPSTPDTTPALSTAVRAAYPVLLGSRISRLPSEGTQAPGALIDILGAWAGRKEWVGWLVGRGLQDVLTTEETPLRQLLALLVAPAVKFSVVLRVFDVIEGLLSLAESDEDEAAEGALVVKRDVLMPYMHLLLESLAGMADTRNEPKQEKNNTTPTSKPINDKHAADALLARRIRILAAVSRYCAPGSQADALARLTFPLLRMPTKQVPERVKADLLRVKSKESGSSTPLLDAAFSALAPLFQSLRSRAARIALVEAFSTLAARDTSLASISQALTQLNAYSKRRVDEPDVDARLTALGALGETGWKTLSAREWTPVLHHLFQAIQDPEELAMRTSTAQVLQRFIDATAAEIVNEESPTAPAFQTIFKKVFYPGIRNGLRTRSDAVRGELLGLLSYAVDRAESVPALVKVVPALGEMTGLRAGGDAEASFFNNLLHVQTHRRARALRRLADYCDGGEDGVCPLRSGTLAEMFVPLVAHFIVPTGQGVDHHVVNDAILCTGRMARHLAWGAYYGLVLTHMRQARATEGKDAADKVYIRALVAVLDAFHFPMDEDVEDVEAAPEGEDEEKGDPDVATETEVARQKRARIADIVNAKLLPALIDHLENRHATTEDGARLPIAPGIAAVAAHLPTEKRDAQISRLLTVLSQVFRSKSQDTRDAARDALIKIVTQLGPPGLPLAVRELREALRRGPQLHTLAYVVHALLVHVCARAEFTNVDSVAADVAHIAAEVIFGTSGKDVESDGFRTKMREVKGSASKGLDAFALLAQHVSPGAVSTVLGPVRSILHETANARSLQQVDDVLRRVAVGLNANKQLTPPELLVLCHTLISQNAKFLKDAPTKKSRKAMGDAIVQVKRQMEKAEDHYASNSFRFVAFGLDLLQTALRRNRFDLQDKDTVARLDAIIPAVGNTLYSTSANVLLAGMKAATGLTKCPLPSLPKSLPVYTRQMLDILKNLGTTESDVAQTALRSLSTIMRDSPGATMQEQDLAFLLELIAPDLEEPERQGAVFAMLRAVVARRFVVPELYDQMQRVSEVMITSQAPQVREACRGVVLQFLLDYPQGKGRLKNTMAFLAKNLSYVHESGRLSVLELLGAVVAKFQLGLVREYAELLFVALVMVIANDESAKCREGAAGLVKALLGRLDEGGRQTMITHVHAWATQLERPSLVRVAMQVYGLMVEVLHAEARPHLKTMLQDGNQAMEHSANLLQDADQDSTTITAEWQVPYHAMTLFSKLLREFPDLLQDDEGVSWTPVVEHLLFPHSWVRMAACRLLGILYAAAPPASPSPLADGRVTTDAPLSLEGMQEVARLLCLQLKSGNLDDAHALQIVKNLLYAAKCFNLLLRENGSGLEQGAGEDDGDETDEEEAEEAEKVEHAPLPWLFSKLSYQARSSLIAHSSASARTSHPKWYLQLQSILQWFAAMTTHLEPSRLERFLPHILNPLYRITQDEGIRDPQMDELKTLATEVQSLVQSKVAPTAFTAVYSKIRENVRGVQQERKIKRTLLAATNPEQAAKRKTKKNESKKESRKRKNAAFA</sequence>
<feature type="domain" description="U3 small nucleolar RNA-associated protein 20" evidence="3">
    <location>
        <begin position="1151"/>
        <end position="1370"/>
    </location>
</feature>
<dbReference type="EMBL" id="GL377303">
    <property type="protein sequence ID" value="EFJ00971.1"/>
    <property type="molecule type" value="Genomic_DNA"/>
</dbReference>
<keyword evidence="6" id="KW-1185">Reference proteome</keyword>
<accession>D8PW44</accession>
<dbReference type="RefSeq" id="XP_003035873.1">
    <property type="nucleotide sequence ID" value="XM_003035827.1"/>
</dbReference>
<feature type="region of interest" description="Disordered" evidence="1">
    <location>
        <begin position="260"/>
        <end position="290"/>
    </location>
</feature>
<dbReference type="Proteomes" id="UP000007431">
    <property type="component" value="Unassembled WGS sequence"/>
</dbReference>
<feature type="region of interest" description="Disordered" evidence="1">
    <location>
        <begin position="2041"/>
        <end position="2075"/>
    </location>
</feature>